<dbReference type="Gene3D" id="1.20.1600.10">
    <property type="entry name" value="Outer membrane efflux proteins (OEP)"/>
    <property type="match status" value="1"/>
</dbReference>
<accession>A0A4V3YXU0</accession>
<comment type="caution">
    <text evidence="3">The sequence shown here is derived from an EMBL/GenBank/DDBJ whole genome shotgun (WGS) entry which is preliminary data.</text>
</comment>
<dbReference type="EMBL" id="SSWX01000001">
    <property type="protein sequence ID" value="THJ36402.1"/>
    <property type="molecule type" value="Genomic_DNA"/>
</dbReference>
<dbReference type="PANTHER" id="PTHR30203">
    <property type="entry name" value="OUTER MEMBRANE CATION EFFLUX PROTEIN"/>
    <property type="match status" value="1"/>
</dbReference>
<feature type="transmembrane region" description="Helical" evidence="2">
    <location>
        <begin position="75"/>
        <end position="94"/>
    </location>
</feature>
<dbReference type="InterPro" id="IPR010131">
    <property type="entry name" value="MdtP/NodT-like"/>
</dbReference>
<keyword evidence="2" id="KW-0472">Membrane</keyword>
<dbReference type="GO" id="GO:0015562">
    <property type="term" value="F:efflux transmembrane transporter activity"/>
    <property type="evidence" value="ECO:0007669"/>
    <property type="project" value="InterPro"/>
</dbReference>
<dbReference type="Proteomes" id="UP000306236">
    <property type="component" value="Unassembled WGS sequence"/>
</dbReference>
<evidence type="ECO:0000313" key="3">
    <source>
        <dbReference type="EMBL" id="THJ36402.1"/>
    </source>
</evidence>
<evidence type="ECO:0000256" key="2">
    <source>
        <dbReference type="SAM" id="Phobius"/>
    </source>
</evidence>
<evidence type="ECO:0000256" key="1">
    <source>
        <dbReference type="ARBA" id="ARBA00007613"/>
    </source>
</evidence>
<keyword evidence="2" id="KW-0812">Transmembrane</keyword>
<dbReference type="PANTHER" id="PTHR30203:SF24">
    <property type="entry name" value="BLR4935 PROTEIN"/>
    <property type="match status" value="1"/>
</dbReference>
<dbReference type="Pfam" id="PF02321">
    <property type="entry name" value="OEP"/>
    <property type="match status" value="2"/>
</dbReference>
<keyword evidence="4" id="KW-1185">Reference proteome</keyword>
<dbReference type="AlphaFoldDB" id="A0A4V3YXU0"/>
<sequence length="514" mass="55554">MKSALDGERSAASMACVMAVRAAHCSHLEDQGWHCCPQVVLKLVMCQSILFSGEVRMATPSQQSDHPRDRMHGKLLAWLAALAAIAVTAPWPVLAVAQTGAVAPVLATDDRASVLPHTITLEMAMRQAFAANPGLQAAQYGVAASEGAILQSQARPNPELAYSQEDTRSKERSITLQVNQLIEIGGKREARIREAETEKALASANIFETEAALRFQVVTAFYELLLAQEREENALKTHALAQQALDAAQKRVRAGTSVPLEASRAQVAEANVLLEVQQAQSLIVVAQQSLASLWGGRAGALGRATGDFSSIPEPPTADQIEHLIDQAPDMLLARRALEQSQAVSSVERSKRLQDPTLSLGVKRANDLGRNQLVVGVSIPLPLFDSNAGNQLQALRKVDQAQQMLQNQRLQLQAEVLVARQQLLSSNQQVALLESQVVPTAESAYNLAVRGFTLGRFNFLEVLDAQRSLFEGQRQLLEQRMASHRARAEIDRLLGTSSLIPTATVAPTATIPSGI</sequence>
<name>A0A4V3YXU0_9BURK</name>
<reference evidence="3 4" key="1">
    <citation type="submission" date="2019-04" db="EMBL/GenBank/DDBJ databases">
        <title>Lampropedia sp YIM MLB12 draf genome.</title>
        <authorList>
            <person name="Wang Y.-X."/>
        </authorList>
    </citation>
    <scope>NUCLEOTIDE SEQUENCE [LARGE SCALE GENOMIC DNA]</scope>
    <source>
        <strain evidence="3 4">YIM MLB12</strain>
    </source>
</reference>
<evidence type="ECO:0000313" key="4">
    <source>
        <dbReference type="Proteomes" id="UP000306236"/>
    </source>
</evidence>
<dbReference type="OrthoDB" id="9791261at2"/>
<gene>
    <name evidence="3" type="ORF">E8K88_00385</name>
</gene>
<organism evidence="3 4">
    <name type="scientific">Lampropedia aestuarii</name>
    <dbReference type="NCBI Taxonomy" id="2562762"/>
    <lineage>
        <taxon>Bacteria</taxon>
        <taxon>Pseudomonadati</taxon>
        <taxon>Pseudomonadota</taxon>
        <taxon>Betaproteobacteria</taxon>
        <taxon>Burkholderiales</taxon>
        <taxon>Comamonadaceae</taxon>
        <taxon>Lampropedia</taxon>
    </lineage>
</organism>
<dbReference type="InterPro" id="IPR003423">
    <property type="entry name" value="OMP_efflux"/>
</dbReference>
<dbReference type="SUPFAM" id="SSF56954">
    <property type="entry name" value="Outer membrane efflux proteins (OEP)"/>
    <property type="match status" value="1"/>
</dbReference>
<proteinExistence type="inferred from homology"/>
<keyword evidence="2" id="KW-1133">Transmembrane helix</keyword>
<comment type="similarity">
    <text evidence="1">Belongs to the outer membrane factor (OMF) (TC 1.B.17) family.</text>
</comment>
<protein>
    <submittedName>
        <fullName evidence="3">TolC family protein</fullName>
    </submittedName>
</protein>